<dbReference type="PANTHER" id="PTHR10815">
    <property type="entry name" value="METHYLATED-DNA--PROTEIN-CYSTEINE METHYLTRANSFERASE"/>
    <property type="match status" value="1"/>
</dbReference>
<dbReference type="EMBL" id="JARBCY010000048">
    <property type="protein sequence ID" value="MEF3318552.1"/>
    <property type="molecule type" value="Genomic_DNA"/>
</dbReference>
<dbReference type="InterPro" id="IPR001497">
    <property type="entry name" value="MethylDNA_cys_MeTrfase_AS"/>
</dbReference>
<comment type="catalytic activity">
    <reaction evidence="7 8">
        <text>a 6-O-methyl-2'-deoxyguanosine in DNA + L-cysteinyl-[protein] = S-methyl-L-cysteinyl-[protein] + a 2'-deoxyguanosine in DNA</text>
        <dbReference type="Rhea" id="RHEA:24000"/>
        <dbReference type="Rhea" id="RHEA-COMP:10131"/>
        <dbReference type="Rhea" id="RHEA-COMP:10132"/>
        <dbReference type="Rhea" id="RHEA-COMP:11367"/>
        <dbReference type="Rhea" id="RHEA-COMP:11368"/>
        <dbReference type="ChEBI" id="CHEBI:29950"/>
        <dbReference type="ChEBI" id="CHEBI:82612"/>
        <dbReference type="ChEBI" id="CHEBI:85445"/>
        <dbReference type="ChEBI" id="CHEBI:85448"/>
        <dbReference type="EC" id="2.1.1.63"/>
    </reaction>
</comment>
<accession>A0ABU7XB99</accession>
<evidence type="ECO:0000256" key="7">
    <source>
        <dbReference type="ARBA" id="ARBA00049348"/>
    </source>
</evidence>
<evidence type="ECO:0000259" key="10">
    <source>
        <dbReference type="Pfam" id="PF02870"/>
    </source>
</evidence>
<evidence type="ECO:0000256" key="6">
    <source>
        <dbReference type="ARBA" id="ARBA00023204"/>
    </source>
</evidence>
<feature type="active site" description="Nucleophile; methyl group acceptor" evidence="8">
    <location>
        <position position="166"/>
    </location>
</feature>
<protein>
    <recommendedName>
        <fullName evidence="8">Methylated-DNA--protein-cysteine methyltransferase</fullName>
        <ecNumber evidence="8">2.1.1.63</ecNumber>
    </recommendedName>
    <alternativeName>
        <fullName evidence="8">6-O-methylguanine-DNA methyltransferase</fullName>
        <shortName evidence="8">MGMT</shortName>
    </alternativeName>
    <alternativeName>
        <fullName evidence="8">O-6-methylguanine-DNA-alkyltransferase</fullName>
    </alternativeName>
</protein>
<dbReference type="InterPro" id="IPR036217">
    <property type="entry name" value="MethylDNA_cys_MeTrfase_DNAb"/>
</dbReference>
<evidence type="ECO:0000256" key="3">
    <source>
        <dbReference type="ARBA" id="ARBA00022603"/>
    </source>
</evidence>
<keyword evidence="12" id="KW-1185">Reference proteome</keyword>
<dbReference type="InterPro" id="IPR036388">
    <property type="entry name" value="WH-like_DNA-bd_sf"/>
</dbReference>
<sequence length="207" mass="23395">MLYRSIYSSPLGKILILFHEESLLGLYFEGQKEFNVLIKDEEVKNFDDGKDFEIKDKNLIGESLGHDKNKVSGEKICDDKILGDTKKWLDLYFSGEEPNFTPKLKLEGTEFRKDVWKILLEIPYGETLTYKDIANKLIASGKYERMSAQAVGGAVGHNPLSIIIPCHRVVGTSGSLTGYAGGLHRKVRLLELEGIDVNKFFMPKNHK</sequence>
<dbReference type="PROSITE" id="PS00374">
    <property type="entry name" value="MGMT"/>
    <property type="match status" value="1"/>
</dbReference>
<dbReference type="InterPro" id="IPR036631">
    <property type="entry name" value="MGMT_N_sf"/>
</dbReference>
<dbReference type="Proteomes" id="UP001328425">
    <property type="component" value="Unassembled WGS sequence"/>
</dbReference>
<dbReference type="NCBIfam" id="TIGR00589">
    <property type="entry name" value="ogt"/>
    <property type="match status" value="1"/>
</dbReference>
<evidence type="ECO:0000259" key="9">
    <source>
        <dbReference type="Pfam" id="PF01035"/>
    </source>
</evidence>
<evidence type="ECO:0000256" key="4">
    <source>
        <dbReference type="ARBA" id="ARBA00022679"/>
    </source>
</evidence>
<dbReference type="Gene3D" id="1.10.10.10">
    <property type="entry name" value="Winged helix-like DNA-binding domain superfamily/Winged helix DNA-binding domain"/>
    <property type="match status" value="1"/>
</dbReference>
<reference evidence="11 12" key="1">
    <citation type="submission" date="2022-11" db="EMBL/GenBank/DDBJ databases">
        <title>The First Case of Preauricular Fistular Abscess Caused by Peptoniphilus grossensis.</title>
        <authorList>
            <person name="Byun J.-H."/>
        </authorList>
    </citation>
    <scope>NUCLEOTIDE SEQUENCE [LARGE SCALE GENOMIC DNA]</scope>
    <source>
        <strain evidence="11 12">GYB008</strain>
    </source>
</reference>
<comment type="subcellular location">
    <subcellularLocation>
        <location evidence="8">Cytoplasm</location>
    </subcellularLocation>
</comment>
<dbReference type="SUPFAM" id="SSF46767">
    <property type="entry name" value="Methylated DNA-protein cysteine methyltransferase, C-terminal domain"/>
    <property type="match status" value="1"/>
</dbReference>
<evidence type="ECO:0000256" key="1">
    <source>
        <dbReference type="ARBA" id="ARBA00001286"/>
    </source>
</evidence>
<dbReference type="InterPro" id="IPR014048">
    <property type="entry name" value="MethylDNA_cys_MeTrfase_DNA-bd"/>
</dbReference>
<dbReference type="Gene3D" id="3.30.160.70">
    <property type="entry name" value="Methylated DNA-protein cysteine methyltransferase domain"/>
    <property type="match status" value="1"/>
</dbReference>
<feature type="domain" description="Methylguanine DNA methyltransferase ribonuclease-like" evidence="10">
    <location>
        <begin position="2"/>
        <end position="105"/>
    </location>
</feature>
<dbReference type="CDD" id="cd06445">
    <property type="entry name" value="ATase"/>
    <property type="match status" value="1"/>
</dbReference>
<comment type="similarity">
    <text evidence="8">Belongs to the MGMT family.</text>
</comment>
<comment type="catalytic activity">
    <reaction evidence="1 8">
        <text>a 4-O-methyl-thymidine in DNA + L-cysteinyl-[protein] = a thymidine in DNA + S-methyl-L-cysteinyl-[protein]</text>
        <dbReference type="Rhea" id="RHEA:53428"/>
        <dbReference type="Rhea" id="RHEA-COMP:10131"/>
        <dbReference type="Rhea" id="RHEA-COMP:10132"/>
        <dbReference type="Rhea" id="RHEA-COMP:13555"/>
        <dbReference type="Rhea" id="RHEA-COMP:13556"/>
        <dbReference type="ChEBI" id="CHEBI:29950"/>
        <dbReference type="ChEBI" id="CHEBI:82612"/>
        <dbReference type="ChEBI" id="CHEBI:137386"/>
        <dbReference type="ChEBI" id="CHEBI:137387"/>
        <dbReference type="EC" id="2.1.1.63"/>
    </reaction>
</comment>
<dbReference type="RefSeq" id="WP_332087603.1">
    <property type="nucleotide sequence ID" value="NZ_JARBCY010000048.1"/>
</dbReference>
<feature type="domain" description="Methylated-DNA-[protein]-cysteine S-methyltransferase DNA binding" evidence="9">
    <location>
        <begin position="110"/>
        <end position="195"/>
    </location>
</feature>
<keyword evidence="4 8" id="KW-0808">Transferase</keyword>
<proteinExistence type="inferred from homology"/>
<dbReference type="EC" id="2.1.1.63" evidence="8"/>
<keyword evidence="6 8" id="KW-0234">DNA repair</keyword>
<dbReference type="InterPro" id="IPR023546">
    <property type="entry name" value="MGMT"/>
</dbReference>
<keyword evidence="3 8" id="KW-0489">Methyltransferase</keyword>
<dbReference type="Pfam" id="PF01035">
    <property type="entry name" value="DNA_binding_1"/>
    <property type="match status" value="1"/>
</dbReference>
<organism evidence="11 12">
    <name type="scientific">Peptoniphilus grossensis</name>
    <dbReference type="NCBI Taxonomy" id="1465756"/>
    <lineage>
        <taxon>Bacteria</taxon>
        <taxon>Bacillati</taxon>
        <taxon>Bacillota</taxon>
        <taxon>Tissierellia</taxon>
        <taxon>Tissierellales</taxon>
        <taxon>Peptoniphilaceae</taxon>
        <taxon>Peptoniphilus</taxon>
    </lineage>
</organism>
<keyword evidence="2 8" id="KW-0963">Cytoplasm</keyword>
<comment type="caution">
    <text evidence="11">The sequence shown here is derived from an EMBL/GenBank/DDBJ whole genome shotgun (WGS) entry which is preliminary data.</text>
</comment>
<evidence type="ECO:0000313" key="12">
    <source>
        <dbReference type="Proteomes" id="UP001328425"/>
    </source>
</evidence>
<evidence type="ECO:0000313" key="11">
    <source>
        <dbReference type="EMBL" id="MEF3318552.1"/>
    </source>
</evidence>
<name>A0ABU7XB99_9FIRM</name>
<gene>
    <name evidence="11" type="ORF">PV361_07540</name>
</gene>
<dbReference type="HAMAP" id="MF_00772">
    <property type="entry name" value="OGT"/>
    <property type="match status" value="1"/>
</dbReference>
<dbReference type="Pfam" id="PF02870">
    <property type="entry name" value="Methyltransf_1N"/>
    <property type="match status" value="1"/>
</dbReference>
<evidence type="ECO:0000256" key="8">
    <source>
        <dbReference type="HAMAP-Rule" id="MF_00772"/>
    </source>
</evidence>
<dbReference type="SUPFAM" id="SSF53155">
    <property type="entry name" value="Methylated DNA-protein cysteine methyltransferase domain"/>
    <property type="match status" value="1"/>
</dbReference>
<dbReference type="PANTHER" id="PTHR10815:SF5">
    <property type="entry name" value="METHYLATED-DNA--PROTEIN-CYSTEINE METHYLTRANSFERASE"/>
    <property type="match status" value="1"/>
</dbReference>
<comment type="miscellaneous">
    <text evidence="8">This enzyme catalyzes only one turnover and therefore is not strictly catalytic. According to one definition, an enzyme is a biocatalyst that acts repeatedly and over many reaction cycles.</text>
</comment>
<keyword evidence="5 8" id="KW-0227">DNA damage</keyword>
<comment type="function">
    <text evidence="8">Involved in the cellular defense against the biological effects of O6-methylguanine (O6-MeG) and O4-methylthymine (O4-MeT) in DNA. Repairs the methylated nucleobase in DNA by stoichiometrically transferring the methyl group to a cysteine residue in the enzyme. This is a suicide reaction: the enzyme is irreversibly inactivated.</text>
</comment>
<evidence type="ECO:0000256" key="2">
    <source>
        <dbReference type="ARBA" id="ARBA00022490"/>
    </source>
</evidence>
<evidence type="ECO:0000256" key="5">
    <source>
        <dbReference type="ARBA" id="ARBA00022763"/>
    </source>
</evidence>
<dbReference type="InterPro" id="IPR008332">
    <property type="entry name" value="MethylG_MeTrfase_N"/>
</dbReference>